<gene>
    <name evidence="2" type="ORF">SS1G_13893</name>
</gene>
<proteinExistence type="predicted"/>
<dbReference type="AlphaFoldDB" id="A7F8G2"/>
<dbReference type="GeneID" id="5481178"/>
<dbReference type="EMBL" id="CH476648">
    <property type="protein sequence ID" value="EDN99033.1"/>
    <property type="molecule type" value="Genomic_DNA"/>
</dbReference>
<sequence length="170" mass="18425">MSNQNYQNNPNSQNDRTPRSSTYEDDNALKSAFQNARQGMQATGTPSDSSHRSHTHYNHCFPQGSLTKNRDQQKQSIKSFCAPRTSGKNPKGIHEPKNGQNSSPAQQASGSSGAAASTGGASTNSNIKLQNPKTTAWDSQNHQNGGTSNVIRRQVELNALPLREKEGFIA</sequence>
<accession>A7F8G2</accession>
<organism evidence="2 3">
    <name type="scientific">Sclerotinia sclerotiorum (strain ATCC 18683 / 1980 / Ss-1)</name>
    <name type="common">White mold</name>
    <name type="synonym">Whetzelinia sclerotiorum</name>
    <dbReference type="NCBI Taxonomy" id="665079"/>
    <lineage>
        <taxon>Eukaryota</taxon>
        <taxon>Fungi</taxon>
        <taxon>Dikarya</taxon>
        <taxon>Ascomycota</taxon>
        <taxon>Pezizomycotina</taxon>
        <taxon>Leotiomycetes</taxon>
        <taxon>Helotiales</taxon>
        <taxon>Sclerotiniaceae</taxon>
        <taxon>Sclerotinia</taxon>
    </lineage>
</organism>
<dbReference type="Proteomes" id="UP000001312">
    <property type="component" value="Unassembled WGS sequence"/>
</dbReference>
<dbReference type="KEGG" id="ssl:SS1G_13893"/>
<keyword evidence="3" id="KW-1185">Reference proteome</keyword>
<evidence type="ECO:0000313" key="3">
    <source>
        <dbReference type="Proteomes" id="UP000001312"/>
    </source>
</evidence>
<name>A7F8G2_SCLS1</name>
<reference evidence="3" key="1">
    <citation type="journal article" date="2011" name="PLoS Genet.">
        <title>Genomic analysis of the necrotrophic fungal pathogens Sclerotinia sclerotiorum and Botrytis cinerea.</title>
        <authorList>
            <person name="Amselem J."/>
            <person name="Cuomo C.A."/>
            <person name="van Kan J.A."/>
            <person name="Viaud M."/>
            <person name="Benito E.P."/>
            <person name="Couloux A."/>
            <person name="Coutinho P.M."/>
            <person name="de Vries R.P."/>
            <person name="Dyer P.S."/>
            <person name="Fillinger S."/>
            <person name="Fournier E."/>
            <person name="Gout L."/>
            <person name="Hahn M."/>
            <person name="Kohn L."/>
            <person name="Lapalu N."/>
            <person name="Plummer K.M."/>
            <person name="Pradier J.M."/>
            <person name="Quevillon E."/>
            <person name="Sharon A."/>
            <person name="Simon A."/>
            <person name="ten Have A."/>
            <person name="Tudzynski B."/>
            <person name="Tudzynski P."/>
            <person name="Wincker P."/>
            <person name="Andrew M."/>
            <person name="Anthouard V."/>
            <person name="Beever R.E."/>
            <person name="Beffa R."/>
            <person name="Benoit I."/>
            <person name="Bouzid O."/>
            <person name="Brault B."/>
            <person name="Chen Z."/>
            <person name="Choquer M."/>
            <person name="Collemare J."/>
            <person name="Cotton P."/>
            <person name="Danchin E.G."/>
            <person name="Da Silva C."/>
            <person name="Gautier A."/>
            <person name="Giraud C."/>
            <person name="Giraud T."/>
            <person name="Gonzalez C."/>
            <person name="Grossetete S."/>
            <person name="Guldener U."/>
            <person name="Henrissat B."/>
            <person name="Howlett B.J."/>
            <person name="Kodira C."/>
            <person name="Kretschmer M."/>
            <person name="Lappartient A."/>
            <person name="Leroch M."/>
            <person name="Levis C."/>
            <person name="Mauceli E."/>
            <person name="Neuveglise C."/>
            <person name="Oeser B."/>
            <person name="Pearson M."/>
            <person name="Poulain J."/>
            <person name="Poussereau N."/>
            <person name="Quesneville H."/>
            <person name="Rascle C."/>
            <person name="Schumacher J."/>
            <person name="Segurens B."/>
            <person name="Sexton A."/>
            <person name="Silva E."/>
            <person name="Sirven C."/>
            <person name="Soanes D.M."/>
            <person name="Talbot N.J."/>
            <person name="Templeton M."/>
            <person name="Yandava C."/>
            <person name="Yarden O."/>
            <person name="Zeng Q."/>
            <person name="Rollins J.A."/>
            <person name="Lebrun M.H."/>
            <person name="Dickman M."/>
        </authorList>
    </citation>
    <scope>NUCLEOTIDE SEQUENCE [LARGE SCALE GENOMIC DNA]</scope>
    <source>
        <strain evidence="3">ATCC 18683 / 1980 / Ss-1</strain>
    </source>
</reference>
<dbReference type="InParanoid" id="A7F8G2"/>
<protein>
    <submittedName>
        <fullName evidence="2">Uncharacterized protein</fullName>
    </submittedName>
</protein>
<feature type="region of interest" description="Disordered" evidence="1">
    <location>
        <begin position="1"/>
        <end position="129"/>
    </location>
</feature>
<evidence type="ECO:0000313" key="2">
    <source>
        <dbReference type="EMBL" id="EDN99033.1"/>
    </source>
</evidence>
<feature type="compositionally biased region" description="Low complexity" evidence="1">
    <location>
        <begin position="98"/>
        <end position="126"/>
    </location>
</feature>
<dbReference type="RefSeq" id="XP_001585033.1">
    <property type="nucleotide sequence ID" value="XM_001584983.1"/>
</dbReference>
<evidence type="ECO:0000256" key="1">
    <source>
        <dbReference type="SAM" id="MobiDB-lite"/>
    </source>
</evidence>
<feature type="compositionally biased region" description="Polar residues" evidence="1">
    <location>
        <begin position="32"/>
        <end position="48"/>
    </location>
</feature>
<feature type="compositionally biased region" description="Low complexity" evidence="1">
    <location>
        <begin position="1"/>
        <end position="14"/>
    </location>
</feature>